<dbReference type="EMBL" id="CAAALY010024100">
    <property type="protein sequence ID" value="VEL15291.1"/>
    <property type="molecule type" value="Genomic_DNA"/>
</dbReference>
<organism evidence="2 3">
    <name type="scientific">Protopolystoma xenopodis</name>
    <dbReference type="NCBI Taxonomy" id="117903"/>
    <lineage>
        <taxon>Eukaryota</taxon>
        <taxon>Metazoa</taxon>
        <taxon>Spiralia</taxon>
        <taxon>Lophotrochozoa</taxon>
        <taxon>Platyhelminthes</taxon>
        <taxon>Monogenea</taxon>
        <taxon>Polyopisthocotylea</taxon>
        <taxon>Polystomatidea</taxon>
        <taxon>Polystomatidae</taxon>
        <taxon>Protopolystoma</taxon>
    </lineage>
</organism>
<evidence type="ECO:0000313" key="3">
    <source>
        <dbReference type="Proteomes" id="UP000784294"/>
    </source>
</evidence>
<proteinExistence type="predicted"/>
<name>A0A3S5A567_9PLAT</name>
<keyword evidence="3" id="KW-1185">Reference proteome</keyword>
<evidence type="ECO:0000256" key="1">
    <source>
        <dbReference type="SAM" id="MobiDB-lite"/>
    </source>
</evidence>
<comment type="caution">
    <text evidence="2">The sequence shown here is derived from an EMBL/GenBank/DDBJ whole genome shotgun (WGS) entry which is preliminary data.</text>
</comment>
<gene>
    <name evidence="2" type="ORF">PXEA_LOCUS8731</name>
</gene>
<sequence length="102" mass="11222">MFCPGTHVSYLSELGWRSMLERGQPVYRRNRFDVVSSPAGAADGMAGRRRDSSCRSKVGSKVVQIGGNQRSGDPHSHCRIELTRFSAQSRSVLSSNTHLTPT</sequence>
<reference evidence="2" key="1">
    <citation type="submission" date="2018-11" db="EMBL/GenBank/DDBJ databases">
        <authorList>
            <consortium name="Pathogen Informatics"/>
        </authorList>
    </citation>
    <scope>NUCLEOTIDE SEQUENCE</scope>
</reference>
<accession>A0A3S5A567</accession>
<feature type="region of interest" description="Disordered" evidence="1">
    <location>
        <begin position="37"/>
        <end position="60"/>
    </location>
</feature>
<protein>
    <submittedName>
        <fullName evidence="2">Uncharacterized protein</fullName>
    </submittedName>
</protein>
<evidence type="ECO:0000313" key="2">
    <source>
        <dbReference type="EMBL" id="VEL15291.1"/>
    </source>
</evidence>
<dbReference type="Proteomes" id="UP000784294">
    <property type="component" value="Unassembled WGS sequence"/>
</dbReference>
<dbReference type="AlphaFoldDB" id="A0A3S5A567"/>